<dbReference type="OrthoDB" id="1488462at2"/>
<evidence type="ECO:0000313" key="2">
    <source>
        <dbReference type="EMBL" id="OIN61162.1"/>
    </source>
</evidence>
<dbReference type="EMBL" id="MORL01000001">
    <property type="protein sequence ID" value="OIN61162.1"/>
    <property type="molecule type" value="Genomic_DNA"/>
</dbReference>
<keyword evidence="3" id="KW-1185">Reference proteome</keyword>
<protein>
    <recommendedName>
        <fullName evidence="1">DUF5977 domain-containing protein</fullName>
    </recommendedName>
</protein>
<comment type="caution">
    <text evidence="2">The sequence shown here is derived from an EMBL/GenBank/DDBJ whole genome shotgun (WGS) entry which is preliminary data.</text>
</comment>
<accession>A0A1S2VQW9</accession>
<evidence type="ECO:0000259" key="1">
    <source>
        <dbReference type="Pfam" id="PF19404"/>
    </source>
</evidence>
<dbReference type="InterPro" id="IPR046020">
    <property type="entry name" value="DUF5977"/>
</dbReference>
<dbReference type="AlphaFoldDB" id="A0A1S2VQW9"/>
<reference evidence="2 3" key="1">
    <citation type="submission" date="2016-10" db="EMBL/GenBank/DDBJ databases">
        <title>Arsenicibacter rosenii gen. nov., sp. nov., an efficient arsenic-methylating bacterium isolated from an arsenic-contaminated paddy soil.</title>
        <authorList>
            <person name="Huang K."/>
        </authorList>
    </citation>
    <scope>NUCLEOTIDE SEQUENCE [LARGE SCALE GENOMIC DNA]</scope>
    <source>
        <strain evidence="2 3">SM-1</strain>
    </source>
</reference>
<proteinExistence type="predicted"/>
<organism evidence="2 3">
    <name type="scientific">Arsenicibacter rosenii</name>
    <dbReference type="NCBI Taxonomy" id="1750698"/>
    <lineage>
        <taxon>Bacteria</taxon>
        <taxon>Pseudomonadati</taxon>
        <taxon>Bacteroidota</taxon>
        <taxon>Cytophagia</taxon>
        <taxon>Cytophagales</taxon>
        <taxon>Spirosomataceae</taxon>
        <taxon>Arsenicibacter</taxon>
    </lineage>
</organism>
<evidence type="ECO:0000313" key="3">
    <source>
        <dbReference type="Proteomes" id="UP000181790"/>
    </source>
</evidence>
<dbReference type="Pfam" id="PF19404">
    <property type="entry name" value="DUF5977"/>
    <property type="match status" value="2"/>
</dbReference>
<dbReference type="RefSeq" id="WP_071501666.1">
    <property type="nucleotide sequence ID" value="NZ_MORL01000001.1"/>
</dbReference>
<gene>
    <name evidence="2" type="ORF">BLX24_03630</name>
</gene>
<feature type="domain" description="DUF5977" evidence="1">
    <location>
        <begin position="488"/>
        <end position="549"/>
    </location>
</feature>
<dbReference type="Proteomes" id="UP000181790">
    <property type="component" value="Unassembled WGS sequence"/>
</dbReference>
<name>A0A1S2VQW9_9BACT</name>
<sequence>MIDPFATAMYLPVRLSRNYLVIRQASLNPVTYPNRAEIRYTADLYVQEFFRANTFTKMTANPLEASEAPPRQFGGNLVYAGASFELQDIADSLLAVSLPKFNQQYISICEQMTRQFYTVQTIIYENNTASSDQSNTEWMIKAGIAERDYAFWGMGVFVSSFALAGRFLTWQPDSKKVLPGQPEFLYFLNNLSPSPAELRLRVQYTFDDDTTETATLLTATDISSMTVYCIPVGPTVVGAFAKEKRVKFYQVWLSNESTERISAVRRYYPDQRYYRQCRFILFSNSLGGVDTLSLVGTGSESLKPARSVAERAGDTYGIASYTEQVVTDVQGTRELIVNTEYLTPLQRTWLQELAMSHDIFLVTDRAHLPLVLQGDSYLAANDDEQLIGRQFSFLYANKERNISNLPTPVASSTQPTAWESFTFACELDANGKRTGRQITTLRRQIYLNTGEPVIPPVIVINLPDSTDYIPPQEAESCVVTPFLNVRIERYGTFHRNNCQPNQVGSTALIVIDAGTYGSEISQADADAKAEVAWSAFNSQAYANQYGGCTLAPYLNVAINRYGTYVKQGCGTGTIGSSALINVAAGQYGSGISQADADAKAEVAWSAINTQAYADQYGACVNATQSVYDNGTAIYILLTRNPDQSYTLTMKLRFAASMTNMQWSAGPCVINEPFGAFVPQYVLQLPASLRGTVVPAATAHYYVNTGGVYAATENIGSFTFF</sequence>
<feature type="domain" description="DUF5977" evidence="1">
    <location>
        <begin position="553"/>
        <end position="620"/>
    </location>
</feature>